<dbReference type="InterPro" id="IPR015365">
    <property type="entry name" value="Elong-fact-P_C"/>
</dbReference>
<dbReference type="SMART" id="SM01185">
    <property type="entry name" value="EFP"/>
    <property type="match status" value="1"/>
</dbReference>
<comment type="similarity">
    <text evidence="1">Belongs to the elongation factor P family.</text>
</comment>
<dbReference type="Gene3D" id="2.40.50.140">
    <property type="entry name" value="Nucleic acid-binding proteins"/>
    <property type="match status" value="2"/>
</dbReference>
<dbReference type="Pfam" id="PF09285">
    <property type="entry name" value="Elong-fact-P_C"/>
    <property type="match status" value="1"/>
</dbReference>
<evidence type="ECO:0000256" key="1">
    <source>
        <dbReference type="ARBA" id="ARBA00009479"/>
    </source>
</evidence>
<dbReference type="EMBL" id="CP036432">
    <property type="protein sequence ID" value="QDV85674.1"/>
    <property type="molecule type" value="Genomic_DNA"/>
</dbReference>
<evidence type="ECO:0000313" key="5">
    <source>
        <dbReference type="Proteomes" id="UP000318081"/>
    </source>
</evidence>
<dbReference type="InterPro" id="IPR012340">
    <property type="entry name" value="NA-bd_OB-fold"/>
</dbReference>
<feature type="domain" description="Elongation factor P C-terminal" evidence="2">
    <location>
        <begin position="131"/>
        <end position="186"/>
    </location>
</feature>
<dbReference type="InterPro" id="IPR001059">
    <property type="entry name" value="Transl_elong_P/YeiP_cen"/>
</dbReference>
<sequence>MLAKDIKTGTVVVHEGAPVLIRGITVHSPSARGAATLYKFRARNVLTRNKVDITMKGTDVIEEADFSRREVQLLYSDATHLFVMDKEDYQQYELPLEDVEEELKYVTEGLEGMRAMIYNDGCVGLELPAAVELTITQCDPGVKGNSATSRSKPATLETGLVVQVPEYIKEGERLKIDTRTGEYLARA</sequence>
<feature type="domain" description="Translation elongation factor P/YeiP central" evidence="3">
    <location>
        <begin position="68"/>
        <end position="123"/>
    </location>
</feature>
<keyword evidence="5" id="KW-1185">Reference proteome</keyword>
<accession>A0ABX5Y0S6</accession>
<dbReference type="SUPFAM" id="SSF50249">
    <property type="entry name" value="Nucleic acid-binding proteins"/>
    <property type="match status" value="2"/>
</dbReference>
<dbReference type="InterPro" id="IPR013185">
    <property type="entry name" value="Transl_elong_KOW-like"/>
</dbReference>
<evidence type="ECO:0000259" key="2">
    <source>
        <dbReference type="SMART" id="SM00841"/>
    </source>
</evidence>
<organism evidence="4 5">
    <name type="scientific">Stieleria magnilauensis</name>
    <dbReference type="NCBI Taxonomy" id="2527963"/>
    <lineage>
        <taxon>Bacteria</taxon>
        <taxon>Pseudomonadati</taxon>
        <taxon>Planctomycetota</taxon>
        <taxon>Planctomycetia</taxon>
        <taxon>Pirellulales</taxon>
        <taxon>Pirellulaceae</taxon>
        <taxon>Stieleria</taxon>
    </lineage>
</organism>
<dbReference type="PANTHER" id="PTHR30053:SF14">
    <property type="entry name" value="TRANSLATION ELONGATION FACTOR KOW-LIKE DOMAIN-CONTAINING PROTEIN"/>
    <property type="match status" value="1"/>
</dbReference>
<dbReference type="NCBIfam" id="NF001810">
    <property type="entry name" value="PRK00529.1"/>
    <property type="match status" value="1"/>
</dbReference>
<dbReference type="Proteomes" id="UP000318081">
    <property type="component" value="Chromosome"/>
</dbReference>
<dbReference type="PIRSF" id="PIRSF005901">
    <property type="entry name" value="EF-P"/>
    <property type="match status" value="1"/>
</dbReference>
<dbReference type="SUPFAM" id="SSF50104">
    <property type="entry name" value="Translation proteins SH3-like domain"/>
    <property type="match status" value="1"/>
</dbReference>
<dbReference type="PROSITE" id="PS01275">
    <property type="entry name" value="EFP"/>
    <property type="match status" value="1"/>
</dbReference>
<dbReference type="Gene3D" id="2.30.30.30">
    <property type="match status" value="1"/>
</dbReference>
<dbReference type="InterPro" id="IPR008991">
    <property type="entry name" value="Translation_prot_SH3-like_sf"/>
</dbReference>
<dbReference type="RefSeq" id="WP_145215693.1">
    <property type="nucleotide sequence ID" value="NZ_CP036432.1"/>
</dbReference>
<proteinExistence type="inferred from homology"/>
<dbReference type="InterPro" id="IPR014722">
    <property type="entry name" value="Rib_uL2_dom2"/>
</dbReference>
<dbReference type="Pfam" id="PF08207">
    <property type="entry name" value="EFP_N"/>
    <property type="match status" value="1"/>
</dbReference>
<evidence type="ECO:0000259" key="3">
    <source>
        <dbReference type="SMART" id="SM01185"/>
    </source>
</evidence>
<dbReference type="Pfam" id="PF01132">
    <property type="entry name" value="EFP"/>
    <property type="match status" value="1"/>
</dbReference>
<gene>
    <name evidence="4" type="primary">yeiP</name>
    <name evidence="4" type="ORF">TBK1r_46890</name>
</gene>
<dbReference type="PANTHER" id="PTHR30053">
    <property type="entry name" value="ELONGATION FACTOR P"/>
    <property type="match status" value="1"/>
</dbReference>
<dbReference type="CDD" id="cd05794">
    <property type="entry name" value="S1_EF-P_repeat_2"/>
    <property type="match status" value="1"/>
</dbReference>
<dbReference type="SMART" id="SM00841">
    <property type="entry name" value="Elong-fact-P_C"/>
    <property type="match status" value="1"/>
</dbReference>
<protein>
    <submittedName>
        <fullName evidence="4">Elongation factor P-like protein</fullName>
    </submittedName>
</protein>
<evidence type="ECO:0000313" key="4">
    <source>
        <dbReference type="EMBL" id="QDV85674.1"/>
    </source>
</evidence>
<dbReference type="InterPro" id="IPR020599">
    <property type="entry name" value="Transl_elong_fac_P/YeiP"/>
</dbReference>
<reference evidence="4 5" key="1">
    <citation type="submission" date="2019-02" db="EMBL/GenBank/DDBJ databases">
        <title>Deep-cultivation of Planctomycetes and their phenomic and genomic characterization uncovers novel biology.</title>
        <authorList>
            <person name="Wiegand S."/>
            <person name="Jogler M."/>
            <person name="Boedeker C."/>
            <person name="Pinto D."/>
            <person name="Vollmers J."/>
            <person name="Rivas-Marin E."/>
            <person name="Kohn T."/>
            <person name="Peeters S.H."/>
            <person name="Heuer A."/>
            <person name="Rast P."/>
            <person name="Oberbeckmann S."/>
            <person name="Bunk B."/>
            <person name="Jeske O."/>
            <person name="Meyerdierks A."/>
            <person name="Storesund J.E."/>
            <person name="Kallscheuer N."/>
            <person name="Luecker S."/>
            <person name="Lage O.M."/>
            <person name="Pohl T."/>
            <person name="Merkel B.J."/>
            <person name="Hornburger P."/>
            <person name="Mueller R.-W."/>
            <person name="Bruemmer F."/>
            <person name="Labrenz M."/>
            <person name="Spormann A.M."/>
            <person name="Op den Camp H."/>
            <person name="Overmann J."/>
            <person name="Amann R."/>
            <person name="Jetten M.S.M."/>
            <person name="Mascher T."/>
            <person name="Medema M.H."/>
            <person name="Devos D.P."/>
            <person name="Kaster A.-K."/>
            <person name="Ovreas L."/>
            <person name="Rohde M."/>
            <person name="Galperin M.Y."/>
            <person name="Jogler C."/>
        </authorList>
    </citation>
    <scope>NUCLEOTIDE SEQUENCE [LARGE SCALE GENOMIC DNA]</scope>
    <source>
        <strain evidence="4 5">TBK1r</strain>
    </source>
</reference>
<name>A0ABX5Y0S6_9BACT</name>
<dbReference type="InterPro" id="IPR013852">
    <property type="entry name" value="Transl_elong_P/YeiP_CS"/>
</dbReference>